<dbReference type="Pfam" id="PF01850">
    <property type="entry name" value="PIN"/>
    <property type="match status" value="1"/>
</dbReference>
<dbReference type="GO" id="GO:0046872">
    <property type="term" value="F:metal ion binding"/>
    <property type="evidence" value="ECO:0007669"/>
    <property type="project" value="UniProtKB-KW"/>
</dbReference>
<gene>
    <name evidence="6" type="ORF">SAMN05421835_11656</name>
</gene>
<dbReference type="OrthoDB" id="1525146at2"/>
<dbReference type="EMBL" id="FORP01000016">
    <property type="protein sequence ID" value="SFK23417.1"/>
    <property type="molecule type" value="Genomic_DNA"/>
</dbReference>
<feature type="domain" description="PIN" evidence="5">
    <location>
        <begin position="4"/>
        <end position="117"/>
    </location>
</feature>
<dbReference type="InterPro" id="IPR002716">
    <property type="entry name" value="PIN_dom"/>
</dbReference>
<dbReference type="Proteomes" id="UP000199025">
    <property type="component" value="Unassembled WGS sequence"/>
</dbReference>
<evidence type="ECO:0000259" key="5">
    <source>
        <dbReference type="Pfam" id="PF01850"/>
    </source>
</evidence>
<name>A0A1I3XUS6_9PSEU</name>
<keyword evidence="2" id="KW-0479">Metal-binding</keyword>
<keyword evidence="7" id="KW-1185">Reference proteome</keyword>
<dbReference type="STRING" id="115433.SAMN05421835_11656"/>
<dbReference type="Gene3D" id="3.40.50.1010">
    <property type="entry name" value="5'-nuclease"/>
    <property type="match status" value="1"/>
</dbReference>
<evidence type="ECO:0000313" key="6">
    <source>
        <dbReference type="EMBL" id="SFK23417.1"/>
    </source>
</evidence>
<dbReference type="AlphaFoldDB" id="A0A1I3XUS6"/>
<dbReference type="SUPFAM" id="SSF88723">
    <property type="entry name" value="PIN domain-like"/>
    <property type="match status" value="1"/>
</dbReference>
<keyword evidence="1" id="KW-0540">Nuclease</keyword>
<evidence type="ECO:0000256" key="3">
    <source>
        <dbReference type="ARBA" id="ARBA00022801"/>
    </source>
</evidence>
<evidence type="ECO:0000313" key="7">
    <source>
        <dbReference type="Proteomes" id="UP000199025"/>
    </source>
</evidence>
<keyword evidence="3" id="KW-0378">Hydrolase</keyword>
<protein>
    <recommendedName>
        <fullName evidence="5">PIN domain-containing protein</fullName>
    </recommendedName>
</protein>
<keyword evidence="4" id="KW-0460">Magnesium</keyword>
<dbReference type="InterPro" id="IPR029060">
    <property type="entry name" value="PIN-like_dom_sf"/>
</dbReference>
<evidence type="ECO:0000256" key="4">
    <source>
        <dbReference type="ARBA" id="ARBA00022842"/>
    </source>
</evidence>
<proteinExistence type="predicted"/>
<organism evidence="6 7">
    <name type="scientific">Amycolatopsis sacchari</name>
    <dbReference type="NCBI Taxonomy" id="115433"/>
    <lineage>
        <taxon>Bacteria</taxon>
        <taxon>Bacillati</taxon>
        <taxon>Actinomycetota</taxon>
        <taxon>Actinomycetes</taxon>
        <taxon>Pseudonocardiales</taxon>
        <taxon>Pseudonocardiaceae</taxon>
        <taxon>Amycolatopsis</taxon>
    </lineage>
</organism>
<dbReference type="RefSeq" id="WP_091511803.1">
    <property type="nucleotide sequence ID" value="NZ_CBDQZW010000011.1"/>
</dbReference>
<dbReference type="CDD" id="cd09874">
    <property type="entry name" value="PIN_MT3492-like"/>
    <property type="match status" value="1"/>
</dbReference>
<dbReference type="GO" id="GO:0016787">
    <property type="term" value="F:hydrolase activity"/>
    <property type="evidence" value="ECO:0007669"/>
    <property type="project" value="UniProtKB-KW"/>
</dbReference>
<evidence type="ECO:0000256" key="2">
    <source>
        <dbReference type="ARBA" id="ARBA00022723"/>
    </source>
</evidence>
<evidence type="ECO:0000256" key="1">
    <source>
        <dbReference type="ARBA" id="ARBA00022722"/>
    </source>
</evidence>
<dbReference type="GO" id="GO:0004518">
    <property type="term" value="F:nuclease activity"/>
    <property type="evidence" value="ECO:0007669"/>
    <property type="project" value="UniProtKB-KW"/>
</dbReference>
<sequence>MTTFADSSALVKIYADEPGHEYVRSSPVLVVSQLARVEVPAALWRKQRMGELTVEETSVLIAEFEADFYGTWDGPGRFAVVPVSDLVLETAARLTGVHGLRGYDAAQLASAQLAASADRDCRTFAATDKALRAAAAGEGFTLLP</sequence>
<reference evidence="6 7" key="1">
    <citation type="submission" date="2016-10" db="EMBL/GenBank/DDBJ databases">
        <authorList>
            <person name="de Groot N.N."/>
        </authorList>
    </citation>
    <scope>NUCLEOTIDE SEQUENCE [LARGE SCALE GENOMIC DNA]</scope>
    <source>
        <strain evidence="6 7">DSM 44468</strain>
    </source>
</reference>
<accession>A0A1I3XUS6</accession>